<sequence>MGVKKRVEAENGAAAKVLLDKAKSSKVVDKQATPKGMKRKSARHHDDDNENDNDKPPGREHATEHIDDAGEQPPAAKKKDEKKVKKETAEPGCGSDAMASQLDKALSALLRHECPELEQQVQELVAEQRRKRQKVAGAAAQDLLGAQLTAGISDDALKRVWVTVTLKALPLKKAAAPVLIRLPHAPNASAMDVCLFTKDPQREVKDALLALSCPEENAAGQDAEWFKSGDFHYGVHRVLAVSKLKKRYKTFEAKRQLCGSHDFFIADEAVVTMLPSLLSKAFYSTKKVPIVASVNRLAKNNPSQLADLLRTVQSGTRFDMVGGGSSLSIRVGYAGMGVQKLEENIRATIKWMQSSKSEFAGDDTRGGSEIGKKLMDGRNLWQCVRTLGVKTDNSPTLPFFQQD</sequence>
<dbReference type="CDD" id="cd00403">
    <property type="entry name" value="Ribosomal_L1"/>
    <property type="match status" value="1"/>
</dbReference>
<evidence type="ECO:0000313" key="4">
    <source>
        <dbReference type="Proteomes" id="UP000324585"/>
    </source>
</evidence>
<keyword evidence="4" id="KW-1185">Reference proteome</keyword>
<feature type="coiled-coil region" evidence="1">
    <location>
        <begin position="107"/>
        <end position="134"/>
    </location>
</feature>
<dbReference type="SUPFAM" id="SSF56808">
    <property type="entry name" value="Ribosomal protein L1"/>
    <property type="match status" value="1"/>
</dbReference>
<proteinExistence type="predicted"/>
<accession>A0A5J4YQE2</accession>
<dbReference type="InterPro" id="IPR023674">
    <property type="entry name" value="Ribosomal_uL1-like"/>
</dbReference>
<comment type="caution">
    <text evidence="3">The sequence shown here is derived from an EMBL/GenBank/DDBJ whole genome shotgun (WGS) entry which is preliminary data.</text>
</comment>
<gene>
    <name evidence="3" type="ORF">FVE85_4878</name>
</gene>
<feature type="compositionally biased region" description="Basic and acidic residues" evidence="2">
    <location>
        <begin position="18"/>
        <end position="29"/>
    </location>
</feature>
<keyword evidence="1" id="KW-0175">Coiled coil</keyword>
<evidence type="ECO:0000256" key="1">
    <source>
        <dbReference type="SAM" id="Coils"/>
    </source>
</evidence>
<dbReference type="Gene3D" id="3.40.50.790">
    <property type="match status" value="1"/>
</dbReference>
<dbReference type="OrthoDB" id="10251727at2759"/>
<reference evidence="4" key="1">
    <citation type="journal article" date="2019" name="Nat. Commun.">
        <title>Expansion of phycobilisome linker gene families in mesophilic red algae.</title>
        <authorList>
            <person name="Lee J."/>
            <person name="Kim D."/>
            <person name="Bhattacharya D."/>
            <person name="Yoon H.S."/>
        </authorList>
    </citation>
    <scope>NUCLEOTIDE SEQUENCE [LARGE SCALE GENOMIC DNA]</scope>
    <source>
        <strain evidence="4">CCMP 1328</strain>
    </source>
</reference>
<evidence type="ECO:0000256" key="2">
    <source>
        <dbReference type="SAM" id="MobiDB-lite"/>
    </source>
</evidence>
<protein>
    <submittedName>
        <fullName evidence="3">Ribosomal L1 domain-containing protein 1</fullName>
    </submittedName>
</protein>
<feature type="region of interest" description="Disordered" evidence="2">
    <location>
        <begin position="1"/>
        <end position="98"/>
    </location>
</feature>
<dbReference type="AlphaFoldDB" id="A0A5J4YQE2"/>
<feature type="compositionally biased region" description="Basic and acidic residues" evidence="2">
    <location>
        <begin position="77"/>
        <end position="89"/>
    </location>
</feature>
<evidence type="ECO:0000313" key="3">
    <source>
        <dbReference type="EMBL" id="KAA8493741.1"/>
    </source>
</evidence>
<dbReference type="EMBL" id="VRMN01000006">
    <property type="protein sequence ID" value="KAA8493741.1"/>
    <property type="molecule type" value="Genomic_DNA"/>
</dbReference>
<organism evidence="3 4">
    <name type="scientific">Porphyridium purpureum</name>
    <name type="common">Red alga</name>
    <name type="synonym">Porphyridium cruentum</name>
    <dbReference type="NCBI Taxonomy" id="35688"/>
    <lineage>
        <taxon>Eukaryota</taxon>
        <taxon>Rhodophyta</taxon>
        <taxon>Bangiophyceae</taxon>
        <taxon>Porphyridiales</taxon>
        <taxon>Porphyridiaceae</taxon>
        <taxon>Porphyridium</taxon>
    </lineage>
</organism>
<dbReference type="InterPro" id="IPR028364">
    <property type="entry name" value="Ribosomal_uL1/biogenesis"/>
</dbReference>
<name>A0A5J4YQE2_PORPP</name>
<dbReference type="Pfam" id="PF00687">
    <property type="entry name" value="Ribosomal_L1"/>
    <property type="match status" value="1"/>
</dbReference>
<dbReference type="Proteomes" id="UP000324585">
    <property type="component" value="Unassembled WGS sequence"/>
</dbReference>
<feature type="compositionally biased region" description="Basic and acidic residues" evidence="2">
    <location>
        <begin position="44"/>
        <end position="68"/>
    </location>
</feature>
<dbReference type="InterPro" id="IPR016095">
    <property type="entry name" value="Ribosomal_uL1_3-a/b-sand"/>
</dbReference>